<dbReference type="PROSITE" id="PS50005">
    <property type="entry name" value="TPR"/>
    <property type="match status" value="1"/>
</dbReference>
<dbReference type="InterPro" id="IPR019734">
    <property type="entry name" value="TPR_rpt"/>
</dbReference>
<keyword evidence="3" id="KW-0677">Repeat</keyword>
<keyword evidence="8" id="KW-0732">Signal</keyword>
<evidence type="ECO:0000256" key="5">
    <source>
        <dbReference type="ARBA" id="ARBA00038253"/>
    </source>
</evidence>
<sequence>MKKLVLYGIIILVANNLCAQSLVDKLYDTQVIDSLEQELSGMEGSERLGMLNVLAEAYWFHNPDMTLRYAGEALTLSQDLNDEKAEGYALINICQGYLLKDIYDKALEYGLKSLEIRERLESKEDIAYTLRTLGWLYYDIEDSELALAYHEKVLNINLEMNDPERIAYSYNSLGLVYAQKNDHERAINYFLQSLQMKEQLKKSDRISESLKNIGISYSALEQYGIAMDYLLKASKIFNETHDYYRLAQVYNELALVYLNLNQLEVAGKTLKEGGPIIDRLSDNQELKMKYHLVSSRYHDKMGDHARALEDYRAYMEIYNKTLSREQNHKLAQMRVTYEAEKREGQIKILAKEKELAELKRQGLVIGIFLLFVIATLAVTRMRSSFKKRKAIYEANQSLAAERLKNEKLIQQNLKNELQFKSQELINFGLHISQKNELYISFIKQMQELEFLNKYDAREQIRNLIQFFSRKLKFNETLDNYETDAEYLNEDFFFRLQTKFPNLTDHDKRLVAQLRRKLSSKEISSLNNISVKSVEISRYRLRKKLSLEKGQSLVDFIQTI</sequence>
<dbReference type="Pfam" id="PF13424">
    <property type="entry name" value="TPR_12"/>
    <property type="match status" value="2"/>
</dbReference>
<comment type="similarity">
    <text evidence="5">Belongs to the Rap family.</text>
</comment>
<dbReference type="InterPro" id="IPR051476">
    <property type="entry name" value="Bac_ResReg_Asp_Phosphatase"/>
</dbReference>
<gene>
    <name evidence="9" type="ORF">QQ020_24100</name>
</gene>
<keyword evidence="2" id="KW-0963">Cytoplasm</keyword>
<feature type="repeat" description="TPR" evidence="6">
    <location>
        <begin position="167"/>
        <end position="200"/>
    </location>
</feature>
<evidence type="ECO:0000256" key="1">
    <source>
        <dbReference type="ARBA" id="ARBA00004496"/>
    </source>
</evidence>
<feature type="chain" id="PRO_5047374239" evidence="8">
    <location>
        <begin position="20"/>
        <end position="559"/>
    </location>
</feature>
<dbReference type="SUPFAM" id="SSF48452">
    <property type="entry name" value="TPR-like"/>
    <property type="match status" value="1"/>
</dbReference>
<feature type="signal peptide" evidence="8">
    <location>
        <begin position="1"/>
        <end position="19"/>
    </location>
</feature>
<keyword evidence="7" id="KW-1133">Transmembrane helix</keyword>
<reference evidence="9" key="1">
    <citation type="submission" date="2023-06" db="EMBL/GenBank/DDBJ databases">
        <title>Genomic of Agaribacillus aureum.</title>
        <authorList>
            <person name="Wang G."/>
        </authorList>
    </citation>
    <scope>NUCLEOTIDE SEQUENCE</scope>
    <source>
        <strain evidence="9">BMA12</strain>
    </source>
</reference>
<protein>
    <submittedName>
        <fullName evidence="9">Tetratricopeptide repeat protein</fullName>
    </submittedName>
</protein>
<keyword evidence="4 6" id="KW-0802">TPR repeat</keyword>
<dbReference type="Gene3D" id="1.25.40.10">
    <property type="entry name" value="Tetratricopeptide repeat domain"/>
    <property type="match status" value="2"/>
</dbReference>
<keyword evidence="10" id="KW-1185">Reference proteome</keyword>
<dbReference type="InterPro" id="IPR016032">
    <property type="entry name" value="Sig_transdc_resp-reg_C-effctor"/>
</dbReference>
<organism evidence="9 10">
    <name type="scientific">Agaribacillus aureus</name>
    <dbReference type="NCBI Taxonomy" id="3051825"/>
    <lineage>
        <taxon>Bacteria</taxon>
        <taxon>Pseudomonadati</taxon>
        <taxon>Bacteroidota</taxon>
        <taxon>Cytophagia</taxon>
        <taxon>Cytophagales</taxon>
        <taxon>Splendidivirgaceae</taxon>
        <taxon>Agaribacillus</taxon>
    </lineage>
</organism>
<evidence type="ECO:0000256" key="2">
    <source>
        <dbReference type="ARBA" id="ARBA00022490"/>
    </source>
</evidence>
<name>A0ABT8LBP1_9BACT</name>
<evidence type="ECO:0000256" key="8">
    <source>
        <dbReference type="SAM" id="SignalP"/>
    </source>
</evidence>
<keyword evidence="7" id="KW-0472">Membrane</keyword>
<evidence type="ECO:0000256" key="7">
    <source>
        <dbReference type="SAM" id="Phobius"/>
    </source>
</evidence>
<dbReference type="Gene3D" id="1.10.10.10">
    <property type="entry name" value="Winged helix-like DNA-binding domain superfamily/Winged helix DNA-binding domain"/>
    <property type="match status" value="1"/>
</dbReference>
<comment type="caution">
    <text evidence="9">The sequence shown here is derived from an EMBL/GenBank/DDBJ whole genome shotgun (WGS) entry which is preliminary data.</text>
</comment>
<dbReference type="PANTHER" id="PTHR46630">
    <property type="entry name" value="TETRATRICOPEPTIDE REPEAT PROTEIN 29"/>
    <property type="match status" value="1"/>
</dbReference>
<dbReference type="InterPro" id="IPR036388">
    <property type="entry name" value="WH-like_DNA-bd_sf"/>
</dbReference>
<comment type="subcellular location">
    <subcellularLocation>
        <location evidence="1">Cytoplasm</location>
    </subcellularLocation>
</comment>
<evidence type="ECO:0000256" key="4">
    <source>
        <dbReference type="ARBA" id="ARBA00022803"/>
    </source>
</evidence>
<dbReference type="PANTHER" id="PTHR46630:SF1">
    <property type="entry name" value="TETRATRICOPEPTIDE REPEAT PROTEIN 29"/>
    <property type="match status" value="1"/>
</dbReference>
<evidence type="ECO:0000256" key="6">
    <source>
        <dbReference type="PROSITE-ProRule" id="PRU00339"/>
    </source>
</evidence>
<evidence type="ECO:0000256" key="3">
    <source>
        <dbReference type="ARBA" id="ARBA00022737"/>
    </source>
</evidence>
<dbReference type="EMBL" id="JAUJEB010000006">
    <property type="protein sequence ID" value="MDN5215184.1"/>
    <property type="molecule type" value="Genomic_DNA"/>
</dbReference>
<evidence type="ECO:0000313" key="10">
    <source>
        <dbReference type="Proteomes" id="UP001172083"/>
    </source>
</evidence>
<dbReference type="Proteomes" id="UP001172083">
    <property type="component" value="Unassembled WGS sequence"/>
</dbReference>
<dbReference type="SMART" id="SM00028">
    <property type="entry name" value="TPR"/>
    <property type="match status" value="4"/>
</dbReference>
<keyword evidence="7" id="KW-0812">Transmembrane</keyword>
<accession>A0ABT8LBP1</accession>
<dbReference type="SUPFAM" id="SSF46894">
    <property type="entry name" value="C-terminal effector domain of the bipartite response regulators"/>
    <property type="match status" value="1"/>
</dbReference>
<dbReference type="RefSeq" id="WP_346760523.1">
    <property type="nucleotide sequence ID" value="NZ_JAUJEB010000006.1"/>
</dbReference>
<evidence type="ECO:0000313" key="9">
    <source>
        <dbReference type="EMBL" id="MDN5215184.1"/>
    </source>
</evidence>
<feature type="transmembrane region" description="Helical" evidence="7">
    <location>
        <begin position="362"/>
        <end position="379"/>
    </location>
</feature>
<proteinExistence type="inferred from homology"/>
<dbReference type="InterPro" id="IPR011990">
    <property type="entry name" value="TPR-like_helical_dom_sf"/>
</dbReference>